<dbReference type="PANTHER" id="PTHR48068:SF4">
    <property type="entry name" value="TATA-BOX BINDING PROTEIN ASSOCIATED FACTOR 9"/>
    <property type="match status" value="1"/>
</dbReference>
<keyword evidence="7" id="KW-0396">Initiation factor</keyword>
<evidence type="ECO:0000256" key="2">
    <source>
        <dbReference type="ARBA" id="ARBA00007646"/>
    </source>
</evidence>
<sequence length="198" mass="22548">MNYGGSVSHRGNSHQSGLNEKSDHQVLYQSKDAQSMIAVLKDMGIEDFEPRVISQLLEFSYRYTTTLIDDAKAFSTHAGKKSIDSEDIKMAIRSKVDFSFTTTPPRDLLIELSKNKNKNPLPPIKDHSGIRLPPDRFCLHAQNFFLKTQQPQFQPVENVPVHRPNVPVVQTIAPQRIETSMSSIPNKRPREDEEDYDI</sequence>
<evidence type="ECO:0000256" key="5">
    <source>
        <dbReference type="ARBA" id="ARBA00023242"/>
    </source>
</evidence>
<proteinExistence type="inferred from homology"/>
<dbReference type="GO" id="GO:0005669">
    <property type="term" value="C:transcription factor TFIID complex"/>
    <property type="evidence" value="ECO:0007669"/>
    <property type="project" value="TreeGrafter"/>
</dbReference>
<dbReference type="InterPro" id="IPR003162">
    <property type="entry name" value="TFIID-31"/>
</dbReference>
<reference evidence="7 8" key="1">
    <citation type="journal article" date="2018" name="Sci. Rep.">
        <title>Genomic signatures of local adaptation to the degree of environmental predictability in rotifers.</title>
        <authorList>
            <person name="Franch-Gras L."/>
            <person name="Hahn C."/>
            <person name="Garcia-Roger E.M."/>
            <person name="Carmona M.J."/>
            <person name="Serra M."/>
            <person name="Gomez A."/>
        </authorList>
    </citation>
    <scope>NUCLEOTIDE SEQUENCE [LARGE SCALE GENOMIC DNA]</scope>
    <source>
        <strain evidence="7">HYR1</strain>
    </source>
</reference>
<protein>
    <submittedName>
        <fullName evidence="7">Transcription initiation factor TFIID subunit 9-like</fullName>
    </submittedName>
</protein>
<name>A0A3M7SNX2_BRAPC</name>
<evidence type="ECO:0000313" key="7">
    <source>
        <dbReference type="EMBL" id="RNA37228.1"/>
    </source>
</evidence>
<dbReference type="AlphaFoldDB" id="A0A3M7SNX2"/>
<dbReference type="GO" id="GO:0003713">
    <property type="term" value="F:transcription coactivator activity"/>
    <property type="evidence" value="ECO:0007669"/>
    <property type="project" value="TreeGrafter"/>
</dbReference>
<dbReference type="InterPro" id="IPR009072">
    <property type="entry name" value="Histone-fold"/>
</dbReference>
<keyword evidence="7" id="KW-0648">Protein biosynthesis</keyword>
<feature type="compositionally biased region" description="Polar residues" evidence="6">
    <location>
        <begin position="9"/>
        <end position="19"/>
    </location>
</feature>
<dbReference type="FunFam" id="1.10.20.10:FF:000018">
    <property type="entry name" value="Transcription initiation factor TFIID subunit 9"/>
    <property type="match status" value="1"/>
</dbReference>
<feature type="region of interest" description="Disordered" evidence="6">
    <location>
        <begin position="1"/>
        <end position="21"/>
    </location>
</feature>
<dbReference type="SUPFAM" id="SSF47113">
    <property type="entry name" value="Histone-fold"/>
    <property type="match status" value="1"/>
</dbReference>
<accession>A0A3M7SNX2</accession>
<evidence type="ECO:0000256" key="4">
    <source>
        <dbReference type="ARBA" id="ARBA00023163"/>
    </source>
</evidence>
<gene>
    <name evidence="7" type="ORF">BpHYR1_016761</name>
</gene>
<dbReference type="STRING" id="10195.A0A3M7SNX2"/>
<dbReference type="GO" id="GO:0046982">
    <property type="term" value="F:protein heterodimerization activity"/>
    <property type="evidence" value="ECO:0007669"/>
    <property type="project" value="InterPro"/>
</dbReference>
<keyword evidence="3" id="KW-0805">Transcription regulation</keyword>
<dbReference type="GO" id="GO:0000124">
    <property type="term" value="C:SAGA complex"/>
    <property type="evidence" value="ECO:0007669"/>
    <property type="project" value="TreeGrafter"/>
</dbReference>
<evidence type="ECO:0000256" key="1">
    <source>
        <dbReference type="ARBA" id="ARBA00004123"/>
    </source>
</evidence>
<evidence type="ECO:0000256" key="6">
    <source>
        <dbReference type="SAM" id="MobiDB-lite"/>
    </source>
</evidence>
<keyword evidence="8" id="KW-1185">Reference proteome</keyword>
<comment type="subcellular location">
    <subcellularLocation>
        <location evidence="1">Nucleus</location>
    </subcellularLocation>
</comment>
<keyword evidence="4" id="KW-0804">Transcription</keyword>
<dbReference type="CDD" id="cd07979">
    <property type="entry name" value="HFD_TAF9"/>
    <property type="match status" value="1"/>
</dbReference>
<dbReference type="OrthoDB" id="341924at2759"/>
<evidence type="ECO:0000256" key="3">
    <source>
        <dbReference type="ARBA" id="ARBA00023015"/>
    </source>
</evidence>
<dbReference type="GO" id="GO:0016251">
    <property type="term" value="F:RNA polymerase II general transcription initiation factor activity"/>
    <property type="evidence" value="ECO:0007669"/>
    <property type="project" value="TreeGrafter"/>
</dbReference>
<dbReference type="Gene3D" id="1.10.20.10">
    <property type="entry name" value="Histone, subunit A"/>
    <property type="match status" value="1"/>
</dbReference>
<dbReference type="EMBL" id="REGN01001069">
    <property type="protein sequence ID" value="RNA37228.1"/>
    <property type="molecule type" value="Genomic_DNA"/>
</dbReference>
<feature type="region of interest" description="Disordered" evidence="6">
    <location>
        <begin position="178"/>
        <end position="198"/>
    </location>
</feature>
<organism evidence="7 8">
    <name type="scientific">Brachionus plicatilis</name>
    <name type="common">Marine rotifer</name>
    <name type="synonym">Brachionus muelleri</name>
    <dbReference type="NCBI Taxonomy" id="10195"/>
    <lineage>
        <taxon>Eukaryota</taxon>
        <taxon>Metazoa</taxon>
        <taxon>Spiralia</taxon>
        <taxon>Gnathifera</taxon>
        <taxon>Rotifera</taxon>
        <taxon>Eurotatoria</taxon>
        <taxon>Monogononta</taxon>
        <taxon>Pseudotrocha</taxon>
        <taxon>Ploima</taxon>
        <taxon>Brachionidae</taxon>
        <taxon>Brachionus</taxon>
    </lineage>
</organism>
<dbReference type="PANTHER" id="PTHR48068">
    <property type="entry name" value="TAF9 RNA POLYMERASE II, TATA BOX-BINDING PROTEIN (TBP)-ASSOCIATED FACTOR"/>
    <property type="match status" value="1"/>
</dbReference>
<comment type="similarity">
    <text evidence="2">Belongs to the TAF9 family.</text>
</comment>
<dbReference type="GO" id="GO:0003743">
    <property type="term" value="F:translation initiation factor activity"/>
    <property type="evidence" value="ECO:0007669"/>
    <property type="project" value="UniProtKB-KW"/>
</dbReference>
<dbReference type="InterPro" id="IPR051431">
    <property type="entry name" value="TFIID_subunit_9"/>
</dbReference>
<keyword evidence="5" id="KW-0539">Nucleus</keyword>
<dbReference type="Proteomes" id="UP000276133">
    <property type="component" value="Unassembled WGS sequence"/>
</dbReference>
<dbReference type="GO" id="GO:0051123">
    <property type="term" value="P:RNA polymerase II preinitiation complex assembly"/>
    <property type="evidence" value="ECO:0007669"/>
    <property type="project" value="TreeGrafter"/>
</dbReference>
<dbReference type="Pfam" id="PF02291">
    <property type="entry name" value="TFIID-31kDa"/>
    <property type="match status" value="1"/>
</dbReference>
<comment type="caution">
    <text evidence="7">The sequence shown here is derived from an EMBL/GenBank/DDBJ whole genome shotgun (WGS) entry which is preliminary data.</text>
</comment>
<evidence type="ECO:0000313" key="8">
    <source>
        <dbReference type="Proteomes" id="UP000276133"/>
    </source>
</evidence>